<dbReference type="PANTHER" id="PTHR30346">
    <property type="entry name" value="TRANSCRIPTIONAL DUAL REGULATOR HCAR-RELATED"/>
    <property type="match status" value="1"/>
</dbReference>
<evidence type="ECO:0000313" key="7">
    <source>
        <dbReference type="Proteomes" id="UP000594380"/>
    </source>
</evidence>
<evidence type="ECO:0000313" key="6">
    <source>
        <dbReference type="EMBL" id="NUX99764.1"/>
    </source>
</evidence>
<sequence>MIDARQLRYFVAVVEDLHFAKAADRLNVAQSALSAQIQRLEHEMGVRLLNRNKRQPVTLTDAGRLFHAEAVAALRHIERADQVGRLAARGLAGVVRIGSVASGVSSGVLSRMLRQFRITHGDVRIEVLAMETPRQFEALVSGEIDVGIVRPWRQHPAGIVATIVQTESLLVAMAEDHSLAASDHVSVSELKDQRFISPHFDDDGGFSEVLTALGLAGGFVPFLEHRVHDFIAAISLASAGYGVVVVPESMRNFTQPGICYRAIADFEYPCHLAMASRRREFSPAVRAFVKESFALFSGLAPSDPA</sequence>
<dbReference type="InterPro" id="IPR036388">
    <property type="entry name" value="WH-like_DNA-bd_sf"/>
</dbReference>
<dbReference type="Gene3D" id="3.40.190.10">
    <property type="entry name" value="Periplasmic binding protein-like II"/>
    <property type="match status" value="2"/>
</dbReference>
<dbReference type="Gene3D" id="1.10.10.10">
    <property type="entry name" value="Winged helix-like DNA-binding domain superfamily/Winged helix DNA-binding domain"/>
    <property type="match status" value="1"/>
</dbReference>
<reference evidence="6 7" key="1">
    <citation type="submission" date="2020-02" db="EMBL/GenBank/DDBJ databases">
        <title>Paraburkholderia simonii sp. nov. and Paraburkholderia youngii sp. nov. Brazilian and Mexican Mimosa-associated rhizobia.</title>
        <authorList>
            <person name="Mavima L."/>
            <person name="Beukes C.W."/>
            <person name="Chan W.Y."/>
            <person name="Palmer M."/>
            <person name="De Meyer S.E."/>
            <person name="James E.K."/>
            <person name="Venter S.N."/>
            <person name="Steenkamp E.T."/>
        </authorList>
    </citation>
    <scope>NUCLEOTIDE SEQUENCE [LARGE SCALE GENOMIC DNA]</scope>
    <source>
        <strain evidence="6 7">JPY169</strain>
    </source>
</reference>
<dbReference type="GO" id="GO:0003677">
    <property type="term" value="F:DNA binding"/>
    <property type="evidence" value="ECO:0007669"/>
    <property type="project" value="UniProtKB-KW"/>
</dbReference>
<dbReference type="CDD" id="cd08414">
    <property type="entry name" value="PBP2_LTTR_aromatics_like"/>
    <property type="match status" value="1"/>
</dbReference>
<evidence type="ECO:0000256" key="4">
    <source>
        <dbReference type="ARBA" id="ARBA00023163"/>
    </source>
</evidence>
<dbReference type="Proteomes" id="UP000594380">
    <property type="component" value="Unassembled WGS sequence"/>
</dbReference>
<accession>A0A7Y6MYT8</accession>
<dbReference type="PANTHER" id="PTHR30346:SF17">
    <property type="entry name" value="LYSR FAMILY TRANSCRIPTIONAL REGULATOR"/>
    <property type="match status" value="1"/>
</dbReference>
<dbReference type="GeneID" id="301100395"/>
<dbReference type="Pfam" id="PF03466">
    <property type="entry name" value="LysR_substrate"/>
    <property type="match status" value="1"/>
</dbReference>
<dbReference type="EMBL" id="JAALDK010000001">
    <property type="protein sequence ID" value="NUX99764.1"/>
    <property type="molecule type" value="Genomic_DNA"/>
</dbReference>
<keyword evidence="3" id="KW-0238">DNA-binding</keyword>
<dbReference type="InterPro" id="IPR036390">
    <property type="entry name" value="WH_DNA-bd_sf"/>
</dbReference>
<keyword evidence="4" id="KW-0804">Transcription</keyword>
<dbReference type="Pfam" id="PF00126">
    <property type="entry name" value="HTH_1"/>
    <property type="match status" value="1"/>
</dbReference>
<feature type="domain" description="HTH lysR-type" evidence="5">
    <location>
        <begin position="2"/>
        <end position="60"/>
    </location>
</feature>
<dbReference type="InterPro" id="IPR000847">
    <property type="entry name" value="LysR_HTH_N"/>
</dbReference>
<dbReference type="SUPFAM" id="SSF53850">
    <property type="entry name" value="Periplasmic binding protein-like II"/>
    <property type="match status" value="1"/>
</dbReference>
<comment type="caution">
    <text evidence="6">The sequence shown here is derived from an EMBL/GenBank/DDBJ whole genome shotgun (WGS) entry which is preliminary data.</text>
</comment>
<dbReference type="FunFam" id="1.10.10.10:FF:000001">
    <property type="entry name" value="LysR family transcriptional regulator"/>
    <property type="match status" value="1"/>
</dbReference>
<dbReference type="PRINTS" id="PR00039">
    <property type="entry name" value="HTHLYSR"/>
</dbReference>
<evidence type="ECO:0000256" key="1">
    <source>
        <dbReference type="ARBA" id="ARBA00009437"/>
    </source>
</evidence>
<name>A0A7Y6MYT8_9BURK</name>
<dbReference type="AlphaFoldDB" id="A0A7Y6MYT8"/>
<evidence type="ECO:0000256" key="2">
    <source>
        <dbReference type="ARBA" id="ARBA00023015"/>
    </source>
</evidence>
<dbReference type="RefSeq" id="WP_176106362.1">
    <property type="nucleotide sequence ID" value="NZ_JAALDK010000001.1"/>
</dbReference>
<proteinExistence type="inferred from homology"/>
<organism evidence="6 7">
    <name type="scientific">Paraburkholderia youngii</name>
    <dbReference type="NCBI Taxonomy" id="2782701"/>
    <lineage>
        <taxon>Bacteria</taxon>
        <taxon>Pseudomonadati</taxon>
        <taxon>Pseudomonadota</taxon>
        <taxon>Betaproteobacteria</taxon>
        <taxon>Burkholderiales</taxon>
        <taxon>Burkholderiaceae</taxon>
        <taxon>Paraburkholderia</taxon>
    </lineage>
</organism>
<keyword evidence="2" id="KW-0805">Transcription regulation</keyword>
<comment type="similarity">
    <text evidence="1">Belongs to the LysR transcriptional regulatory family.</text>
</comment>
<protein>
    <submittedName>
        <fullName evidence="6">LysR family transcriptional regulator</fullName>
    </submittedName>
</protein>
<dbReference type="PROSITE" id="PS50931">
    <property type="entry name" value="HTH_LYSR"/>
    <property type="match status" value="1"/>
</dbReference>
<evidence type="ECO:0000259" key="5">
    <source>
        <dbReference type="PROSITE" id="PS50931"/>
    </source>
</evidence>
<dbReference type="SUPFAM" id="SSF46785">
    <property type="entry name" value="Winged helix' DNA-binding domain"/>
    <property type="match status" value="1"/>
</dbReference>
<dbReference type="GO" id="GO:0032993">
    <property type="term" value="C:protein-DNA complex"/>
    <property type="evidence" value="ECO:0007669"/>
    <property type="project" value="TreeGrafter"/>
</dbReference>
<dbReference type="GO" id="GO:0003700">
    <property type="term" value="F:DNA-binding transcription factor activity"/>
    <property type="evidence" value="ECO:0007669"/>
    <property type="project" value="InterPro"/>
</dbReference>
<dbReference type="InterPro" id="IPR005119">
    <property type="entry name" value="LysR_subst-bd"/>
</dbReference>
<evidence type="ECO:0000256" key="3">
    <source>
        <dbReference type="ARBA" id="ARBA00023125"/>
    </source>
</evidence>
<gene>
    <name evidence="6" type="ORF">G5S42_08610</name>
</gene>